<reference evidence="1" key="1">
    <citation type="submission" date="2024-12" db="EMBL/GenBank/DDBJ databases">
        <title>Comparative genomics and development of molecular markers within Purpureocillium lilacinum and among Purpureocillium species.</title>
        <authorList>
            <person name="Yeh Z.-Y."/>
            <person name="Ni N.-T."/>
            <person name="Lo P.-H."/>
            <person name="Mushyakhwo K."/>
            <person name="Lin C.-F."/>
            <person name="Nai Y.-S."/>
        </authorList>
    </citation>
    <scope>NUCLEOTIDE SEQUENCE</scope>
    <source>
        <strain evidence="1">NCHU-NPUST-175</strain>
    </source>
</reference>
<gene>
    <name evidence="1" type="ORF">ACCO45_001039</name>
</gene>
<organism evidence="1 2">
    <name type="scientific">Purpureocillium lilacinum</name>
    <name type="common">Paecilomyces lilacinus</name>
    <dbReference type="NCBI Taxonomy" id="33203"/>
    <lineage>
        <taxon>Eukaryota</taxon>
        <taxon>Fungi</taxon>
        <taxon>Dikarya</taxon>
        <taxon>Ascomycota</taxon>
        <taxon>Pezizomycotina</taxon>
        <taxon>Sordariomycetes</taxon>
        <taxon>Hypocreomycetidae</taxon>
        <taxon>Hypocreales</taxon>
        <taxon>Ophiocordycipitaceae</taxon>
        <taxon>Purpureocillium</taxon>
    </lineage>
</organism>
<evidence type="ECO:0000313" key="1">
    <source>
        <dbReference type="EMBL" id="KAL3964035.1"/>
    </source>
</evidence>
<name>A0ACC4E5V8_PURLI</name>
<protein>
    <submittedName>
        <fullName evidence="1">Uncharacterized protein</fullName>
    </submittedName>
</protein>
<keyword evidence="2" id="KW-1185">Reference proteome</keyword>
<sequence>MAALSDLSDLYHAVEDSIIIGIDFGTTFSGVAWTNSADCQNIRIIRNWATNLRHCSSTEKVPTALTCDKTTAEVITWGYDVSPTKPTIRWFKLLLLDYKDVPEYVRQSSQFQEVQAHQATLNIDPVDVTAAFLKHLWDHSVEVITRELGDELVNKSKFHIVITVPAIWPAYAHDRMRKAAQKAGLTAARGRGETKLSLISEPEAAALAVLSGKSKDSTVGDTLVDLISYVVESLNPFEVKECVKGEGDLCGGIFLDEEFLKLIERSLGADIFSGLTKIEKRKLLNDNWEHTIKPQFDGKQTTWEVEYLPASCQRAGRGTKRPRPLTFDSNTISALFDPTIRKFGDLLSNQLTAIKTKYRREAKACSSEQIFIVVTIGSDSIKHVILVGGFGRSPYLYNRLKLLIPASTTIHQPTGHQPWTAICQGAVIIWDKYTLQWRAEHQTEWYVVEGQDLNETTAFRKEYCRCFDLTARDGSLSFPKQVFYFTTAKPPPTRRDDSVKKLCTVAWNKPIEITCAGGIAEFAVIYQGKRVANHSVQVEYH</sequence>
<dbReference type="EMBL" id="JBGNUJ010000002">
    <property type="protein sequence ID" value="KAL3964035.1"/>
    <property type="molecule type" value="Genomic_DNA"/>
</dbReference>
<accession>A0ACC4E5V8</accession>
<evidence type="ECO:0000313" key="2">
    <source>
        <dbReference type="Proteomes" id="UP001638806"/>
    </source>
</evidence>
<proteinExistence type="predicted"/>
<comment type="caution">
    <text evidence="1">The sequence shown here is derived from an EMBL/GenBank/DDBJ whole genome shotgun (WGS) entry which is preliminary data.</text>
</comment>
<dbReference type="Proteomes" id="UP001638806">
    <property type="component" value="Unassembled WGS sequence"/>
</dbReference>